<dbReference type="HOGENOM" id="CLU_343055_0_0_1"/>
<dbReference type="Gene3D" id="2.60.120.200">
    <property type="match status" value="1"/>
</dbReference>
<dbReference type="GeneID" id="17308104"/>
<dbReference type="RefSeq" id="XP_005838396.1">
    <property type="nucleotide sequence ID" value="XM_005838339.1"/>
</dbReference>
<dbReference type="InterPro" id="IPR013320">
    <property type="entry name" value="ConA-like_dom_sf"/>
</dbReference>
<dbReference type="GO" id="GO:0046921">
    <property type="term" value="F:alpha-(1-&gt;6)-fucosyltransferase activity"/>
    <property type="evidence" value="ECO:0007669"/>
    <property type="project" value="TreeGrafter"/>
</dbReference>
<gene>
    <name evidence="3" type="ORF">GUITHDRAFT_102685</name>
</gene>
<evidence type="ECO:0000313" key="3">
    <source>
        <dbReference type="EMBL" id="EKX51416.1"/>
    </source>
</evidence>
<evidence type="ECO:0000259" key="2">
    <source>
        <dbReference type="Pfam" id="PF19745"/>
    </source>
</evidence>
<dbReference type="eggNOG" id="KOG3705">
    <property type="taxonomic scope" value="Eukaryota"/>
</dbReference>
<feature type="compositionally biased region" description="Basic and acidic residues" evidence="1">
    <location>
        <begin position="374"/>
        <end position="386"/>
    </location>
</feature>
<accession>L1JS85</accession>
<reference evidence="4" key="3">
    <citation type="submission" date="2015-06" db="UniProtKB">
        <authorList>
            <consortium name="EnsemblProtists"/>
        </authorList>
    </citation>
    <scope>IDENTIFICATION</scope>
</reference>
<protein>
    <recommendedName>
        <fullName evidence="2">Alpha-(1,6)-fucosyltransferase N- and catalytic domain-containing protein</fullName>
    </recommendedName>
</protein>
<evidence type="ECO:0000256" key="1">
    <source>
        <dbReference type="SAM" id="MobiDB-lite"/>
    </source>
</evidence>
<dbReference type="Pfam" id="PF19745">
    <property type="entry name" value="FUT8_N_cat"/>
    <property type="match status" value="1"/>
</dbReference>
<keyword evidence="5" id="KW-1185">Reference proteome</keyword>
<evidence type="ECO:0000313" key="4">
    <source>
        <dbReference type="EnsemblProtists" id="EKX51416"/>
    </source>
</evidence>
<dbReference type="Gene3D" id="3.40.50.11350">
    <property type="match status" value="1"/>
</dbReference>
<organism evidence="3">
    <name type="scientific">Guillardia theta (strain CCMP2712)</name>
    <name type="common">Cryptophyte</name>
    <dbReference type="NCBI Taxonomy" id="905079"/>
    <lineage>
        <taxon>Eukaryota</taxon>
        <taxon>Cryptophyceae</taxon>
        <taxon>Pyrenomonadales</taxon>
        <taxon>Geminigeraceae</taxon>
        <taxon>Guillardia</taxon>
    </lineage>
</organism>
<dbReference type="OrthoDB" id="6435034at2759"/>
<dbReference type="Proteomes" id="UP000011087">
    <property type="component" value="Unassembled WGS sequence"/>
</dbReference>
<proteinExistence type="predicted"/>
<feature type="domain" description="Alpha-(1,6)-fucosyltransferase N- and catalytic" evidence="2">
    <location>
        <begin position="641"/>
        <end position="806"/>
    </location>
</feature>
<reference evidence="3 5" key="1">
    <citation type="journal article" date="2012" name="Nature">
        <title>Algal genomes reveal evolutionary mosaicism and the fate of nucleomorphs.</title>
        <authorList>
            <consortium name="DOE Joint Genome Institute"/>
            <person name="Curtis B.A."/>
            <person name="Tanifuji G."/>
            <person name="Burki F."/>
            <person name="Gruber A."/>
            <person name="Irimia M."/>
            <person name="Maruyama S."/>
            <person name="Arias M.C."/>
            <person name="Ball S.G."/>
            <person name="Gile G.H."/>
            <person name="Hirakawa Y."/>
            <person name="Hopkins J.F."/>
            <person name="Kuo A."/>
            <person name="Rensing S.A."/>
            <person name="Schmutz J."/>
            <person name="Symeonidi A."/>
            <person name="Elias M."/>
            <person name="Eveleigh R.J."/>
            <person name="Herman E.K."/>
            <person name="Klute M.J."/>
            <person name="Nakayama T."/>
            <person name="Obornik M."/>
            <person name="Reyes-Prieto A."/>
            <person name="Armbrust E.V."/>
            <person name="Aves S.J."/>
            <person name="Beiko R.G."/>
            <person name="Coutinho P."/>
            <person name="Dacks J.B."/>
            <person name="Durnford D.G."/>
            <person name="Fast N.M."/>
            <person name="Green B.R."/>
            <person name="Grisdale C.J."/>
            <person name="Hempel F."/>
            <person name="Henrissat B."/>
            <person name="Hoppner M.P."/>
            <person name="Ishida K."/>
            <person name="Kim E."/>
            <person name="Koreny L."/>
            <person name="Kroth P.G."/>
            <person name="Liu Y."/>
            <person name="Malik S.B."/>
            <person name="Maier U.G."/>
            <person name="McRose D."/>
            <person name="Mock T."/>
            <person name="Neilson J.A."/>
            <person name="Onodera N.T."/>
            <person name="Poole A.M."/>
            <person name="Pritham E.J."/>
            <person name="Richards T.A."/>
            <person name="Rocap G."/>
            <person name="Roy S.W."/>
            <person name="Sarai C."/>
            <person name="Schaack S."/>
            <person name="Shirato S."/>
            <person name="Slamovits C.H."/>
            <person name="Spencer D.F."/>
            <person name="Suzuki S."/>
            <person name="Worden A.Z."/>
            <person name="Zauner S."/>
            <person name="Barry K."/>
            <person name="Bell C."/>
            <person name="Bharti A.K."/>
            <person name="Crow J.A."/>
            <person name="Grimwood J."/>
            <person name="Kramer R."/>
            <person name="Lindquist E."/>
            <person name="Lucas S."/>
            <person name="Salamov A."/>
            <person name="McFadden G.I."/>
            <person name="Lane C.E."/>
            <person name="Keeling P.J."/>
            <person name="Gray M.W."/>
            <person name="Grigoriev I.V."/>
            <person name="Archibald J.M."/>
        </authorList>
    </citation>
    <scope>NUCLEOTIDE SEQUENCE</scope>
    <source>
        <strain evidence="3 5">CCMP2712</strain>
    </source>
</reference>
<name>L1JS85_GUITC</name>
<dbReference type="PaxDb" id="55529-EKX51416"/>
<dbReference type="EMBL" id="JH992975">
    <property type="protein sequence ID" value="EKX51416.1"/>
    <property type="molecule type" value="Genomic_DNA"/>
</dbReference>
<dbReference type="GO" id="GO:0006487">
    <property type="term" value="P:protein N-linked glycosylation"/>
    <property type="evidence" value="ECO:0007669"/>
    <property type="project" value="TreeGrafter"/>
</dbReference>
<dbReference type="PANTHER" id="PTHR13132">
    <property type="entry name" value="ALPHA- 1,6 -FUCOSYLTRANSFERASE"/>
    <property type="match status" value="1"/>
</dbReference>
<feature type="region of interest" description="Disordered" evidence="1">
    <location>
        <begin position="374"/>
        <end position="408"/>
    </location>
</feature>
<dbReference type="InterPro" id="IPR045573">
    <property type="entry name" value="Fut8_N_cat"/>
</dbReference>
<dbReference type="PANTHER" id="PTHR13132:SF29">
    <property type="entry name" value="ALPHA-(1,6)-FUCOSYLTRANSFERASE"/>
    <property type="match status" value="1"/>
</dbReference>
<dbReference type="SUPFAM" id="SSF49899">
    <property type="entry name" value="Concanavalin A-like lectins/glucanases"/>
    <property type="match status" value="1"/>
</dbReference>
<sequence>MADWKTENFEFSILIGSRGSTTWYFELARASQDAPREQVSVTLTLHRLFHPTISILFPPDGMSFHRGVGPFWKVEVREQGEEKERLGPMREWKVRQTVEGPALPAPLEATLYMVHLAYVDGLVPYPNGLPDGEYKLTLTVLDVRDVAYQPGASVTFKKDNEREYSSNVTGIDLFPCVNPAAESTKSTCPPCDRGICRDGACVCEADWFGELCDHDLHDSAAYLPPADPVLTVWACVQAQHFREGWDKFAGAVRENQFPAEASRCDDPLRGAQAFHADSVSGDSQDSHANLTVSSAFGVNLRSLAIALGRSLQAGRPLVVGTNWSAIQHEKCPTGDLSCYFEPISSCPVKATTPSCGWIDDGQEVDLPRRVRRPEGEEACQGDEHNAAQDSSSSEGVEVHDGRPPQPDMLFDASVQFANELVNQGTESRLSLRRRGATRFITHPLGAIRVLDLHRGHLELLVHDRIGFPLLHSYTLAAWLEWRAADSPARSLWFTLQGGAPVAVERGSRQLGMLVVDESGEEKFLPCGYNISVVGWQLVMVVGRVDGSQSSSSFFVNGELVGVVKVSMALSQVSLLGAASQGPGFVALAAVWQTALSEEEVRAFWVKTRRRFGLEGLPSMNVKGRGRRRWTVALSSTPEQFKDRGAWWWMALALQLVMRPSMELEMLLQAARRSVRFRSPALGVHVRHGEACNEAHARKCVQASELLPSIRAMTDRYGLRSVYLATDSPWMMHELRDRMPDLHWMVLDALPREFLNTGWTQTLMTRIGRIDRRLVAESALVDLLLLSSCDALIGQFSSAFFKTAFALALAHKGFVPPYMGHDGPPSW</sequence>
<evidence type="ECO:0000313" key="5">
    <source>
        <dbReference type="Proteomes" id="UP000011087"/>
    </source>
</evidence>
<reference evidence="5" key="2">
    <citation type="submission" date="2012-11" db="EMBL/GenBank/DDBJ databases">
        <authorList>
            <person name="Kuo A."/>
            <person name="Curtis B.A."/>
            <person name="Tanifuji G."/>
            <person name="Burki F."/>
            <person name="Gruber A."/>
            <person name="Irimia M."/>
            <person name="Maruyama S."/>
            <person name="Arias M.C."/>
            <person name="Ball S.G."/>
            <person name="Gile G.H."/>
            <person name="Hirakawa Y."/>
            <person name="Hopkins J.F."/>
            <person name="Rensing S.A."/>
            <person name="Schmutz J."/>
            <person name="Symeonidi A."/>
            <person name="Elias M."/>
            <person name="Eveleigh R.J."/>
            <person name="Herman E.K."/>
            <person name="Klute M.J."/>
            <person name="Nakayama T."/>
            <person name="Obornik M."/>
            <person name="Reyes-Prieto A."/>
            <person name="Armbrust E.V."/>
            <person name="Aves S.J."/>
            <person name="Beiko R.G."/>
            <person name="Coutinho P."/>
            <person name="Dacks J.B."/>
            <person name="Durnford D.G."/>
            <person name="Fast N.M."/>
            <person name="Green B.R."/>
            <person name="Grisdale C."/>
            <person name="Hempe F."/>
            <person name="Henrissat B."/>
            <person name="Hoppner M.P."/>
            <person name="Ishida K.-I."/>
            <person name="Kim E."/>
            <person name="Koreny L."/>
            <person name="Kroth P.G."/>
            <person name="Liu Y."/>
            <person name="Malik S.-B."/>
            <person name="Maier U.G."/>
            <person name="McRose D."/>
            <person name="Mock T."/>
            <person name="Neilson J.A."/>
            <person name="Onodera N.T."/>
            <person name="Poole A.M."/>
            <person name="Pritham E.J."/>
            <person name="Richards T.A."/>
            <person name="Rocap G."/>
            <person name="Roy S.W."/>
            <person name="Sarai C."/>
            <person name="Schaack S."/>
            <person name="Shirato S."/>
            <person name="Slamovits C.H."/>
            <person name="Spencer D.F."/>
            <person name="Suzuki S."/>
            <person name="Worden A.Z."/>
            <person name="Zauner S."/>
            <person name="Barry K."/>
            <person name="Bell C."/>
            <person name="Bharti A.K."/>
            <person name="Crow J.A."/>
            <person name="Grimwood J."/>
            <person name="Kramer R."/>
            <person name="Lindquist E."/>
            <person name="Lucas S."/>
            <person name="Salamov A."/>
            <person name="McFadden G.I."/>
            <person name="Lane C.E."/>
            <person name="Keeling P.J."/>
            <person name="Gray M.W."/>
            <person name="Grigoriev I.V."/>
            <person name="Archibald J.M."/>
        </authorList>
    </citation>
    <scope>NUCLEOTIDE SEQUENCE</scope>
    <source>
        <strain evidence="5">CCMP2712</strain>
    </source>
</reference>
<dbReference type="AlphaFoldDB" id="L1JS85"/>
<dbReference type="KEGG" id="gtt:GUITHDRAFT_102685"/>
<dbReference type="EnsemblProtists" id="EKX51416">
    <property type="protein sequence ID" value="EKX51416"/>
    <property type="gene ID" value="GUITHDRAFT_102685"/>
</dbReference>
<dbReference type="Pfam" id="PF13385">
    <property type="entry name" value="Laminin_G_3"/>
    <property type="match status" value="1"/>
</dbReference>